<dbReference type="GO" id="GO:0005634">
    <property type="term" value="C:nucleus"/>
    <property type="evidence" value="ECO:0007669"/>
    <property type="project" value="TreeGrafter"/>
</dbReference>
<dbReference type="InterPro" id="IPR025451">
    <property type="entry name" value="DUF4211"/>
</dbReference>
<keyword evidence="4" id="KW-1185">Reference proteome</keyword>
<dbReference type="PANTHER" id="PTHR14689:SF0">
    <property type="entry name" value="COILED-COIL DOMAIN-CONTAINING PROTEIN 82"/>
    <property type="match status" value="1"/>
</dbReference>
<feature type="compositionally biased region" description="Polar residues" evidence="1">
    <location>
        <begin position="43"/>
        <end position="54"/>
    </location>
</feature>
<dbReference type="PANTHER" id="PTHR14689">
    <property type="entry name" value="PHORBOL-ESTER_DAG-TYPE DOMAIN-CONTAINING PROTEIN"/>
    <property type="match status" value="1"/>
</dbReference>
<dbReference type="AlphaFoldDB" id="A0A1E1KC30"/>
<protein>
    <recommendedName>
        <fullName evidence="2">DUF4211 domain-containing protein</fullName>
    </recommendedName>
</protein>
<feature type="compositionally biased region" description="Polar residues" evidence="1">
    <location>
        <begin position="12"/>
        <end position="30"/>
    </location>
</feature>
<dbReference type="EMBL" id="FJUX01000023">
    <property type="protein sequence ID" value="CZS95616.1"/>
    <property type="molecule type" value="Genomic_DNA"/>
</dbReference>
<name>A0A1E1KC30_9HELO</name>
<proteinExistence type="predicted"/>
<dbReference type="Proteomes" id="UP000178912">
    <property type="component" value="Unassembled WGS sequence"/>
</dbReference>
<feature type="region of interest" description="Disordered" evidence="1">
    <location>
        <begin position="1"/>
        <end position="469"/>
    </location>
</feature>
<feature type="compositionally biased region" description="Low complexity" evidence="1">
    <location>
        <begin position="340"/>
        <end position="352"/>
    </location>
</feature>
<evidence type="ECO:0000259" key="2">
    <source>
        <dbReference type="Pfam" id="PF13926"/>
    </source>
</evidence>
<reference evidence="4" key="1">
    <citation type="submission" date="2016-03" db="EMBL/GenBank/DDBJ databases">
        <authorList>
            <person name="Guldener U."/>
        </authorList>
    </citation>
    <scope>NUCLEOTIDE SEQUENCE [LARGE SCALE GENOMIC DNA]</scope>
    <source>
        <strain evidence="4">04CH-RAC-A.6.1</strain>
    </source>
</reference>
<dbReference type="OrthoDB" id="21499at2759"/>
<evidence type="ECO:0000256" key="1">
    <source>
        <dbReference type="SAM" id="MobiDB-lite"/>
    </source>
</evidence>
<feature type="domain" description="DUF4211" evidence="2">
    <location>
        <begin position="469"/>
        <end position="610"/>
    </location>
</feature>
<feature type="region of interest" description="Disordered" evidence="1">
    <location>
        <begin position="613"/>
        <end position="641"/>
    </location>
</feature>
<dbReference type="Pfam" id="PF13926">
    <property type="entry name" value="DUF4211"/>
    <property type="match status" value="1"/>
</dbReference>
<feature type="compositionally biased region" description="Acidic residues" evidence="1">
    <location>
        <begin position="613"/>
        <end position="626"/>
    </location>
</feature>
<feature type="compositionally biased region" description="Basic residues" evidence="1">
    <location>
        <begin position="1"/>
        <end position="11"/>
    </location>
</feature>
<gene>
    <name evidence="3" type="ORF">RAG0_05220</name>
</gene>
<sequence length="743" mass="82938">MPPNIKRKASRRQQQTRLTFAPLGSSSPATMSPAHVRYELPGQRSTPTSSLQKFTNERSDDSDNETAGSAGNKEGGLVVDSTALGQSQGRKNIAKTLFKTMPVPKKSSKVRLEDSADSSSGSAAEEAHTTPTKINKRIGHSRSTPKTQEREVITLDSDSEPGLQQPKAAQSRGQVAAGEITKKVTRSTPKGLAAPKRVTRANPIELVESEDELQLPNLRNGKGKIKEKPSPTKSGKKGKSVILNIENDIEDEDDDDDDPIVSSPKRSQRPLHKPKEPDTDSEEDVRSSPLKRRTAFTLPQDTEDEDEAVPVRSPVKRVRQDTESDDSDAVAASPMKRLRPAASPDSDSDLPSVNKLSQNANKAGKGKERARSISDPPETPMRTRQTTARRHRTAKEKTLELLKRRRAGENIEELTESDTDEGDGNEDEFQKLDEFDDEEESPEQMKKTSKLQVRRQRGDSSDEEAGESDFVITDDEAPLGVPEYAQLMPLQFTQAAHKPLKEHFRDVVEWMVQNKLNPGFTWDDPVYNQAFQKLDNEYHGFADSKFVSTQWTADFTRSVYSRPQILITKLAPGEGLSVLGESKCEPCNHRNHHPSFAIQFTGKAYHKATLEEIEEDSDDEDAEGSEDSDKASLNSKGQPLPSVDKVWMSGSVCKQNAEQAHTLIHWRWHLNDWVVSKLEEQGYFKPASLATRAKLKANKLMKLANAVIDDWEKDKIIKTLYHDFKIQLDTARELKAQVRGGWK</sequence>
<evidence type="ECO:0000313" key="3">
    <source>
        <dbReference type="EMBL" id="CZS95616.1"/>
    </source>
</evidence>
<feature type="compositionally biased region" description="Acidic residues" evidence="1">
    <location>
        <begin position="247"/>
        <end position="259"/>
    </location>
</feature>
<feature type="compositionally biased region" description="Acidic residues" evidence="1">
    <location>
        <begin position="410"/>
        <end position="427"/>
    </location>
</feature>
<accession>A0A1E1KC30</accession>
<evidence type="ECO:0000313" key="4">
    <source>
        <dbReference type="Proteomes" id="UP000178912"/>
    </source>
</evidence>
<organism evidence="3 4">
    <name type="scientific">Rhynchosporium agropyri</name>
    <dbReference type="NCBI Taxonomy" id="914238"/>
    <lineage>
        <taxon>Eukaryota</taxon>
        <taxon>Fungi</taxon>
        <taxon>Dikarya</taxon>
        <taxon>Ascomycota</taxon>
        <taxon>Pezizomycotina</taxon>
        <taxon>Leotiomycetes</taxon>
        <taxon>Helotiales</taxon>
        <taxon>Ploettnerulaceae</taxon>
        <taxon>Rhynchosporium</taxon>
    </lineage>
</organism>